<feature type="region of interest" description="Disordered" evidence="1">
    <location>
        <begin position="266"/>
        <end position="285"/>
    </location>
</feature>
<protein>
    <submittedName>
        <fullName evidence="2">Uncharacterized protein</fullName>
    </submittedName>
</protein>
<accession>A0A5E4BRV1</accession>
<reference evidence="2" key="1">
    <citation type="submission" date="2019-04" db="EMBL/GenBank/DDBJ databases">
        <authorList>
            <person name="Alioto T."/>
            <person name="Alioto T."/>
        </authorList>
    </citation>
    <scope>NUCLEOTIDE SEQUENCE [LARGE SCALE GENOMIC DNA]</scope>
</reference>
<comment type="caution">
    <text evidence="2">The sequence shown here is derived from an EMBL/GenBank/DDBJ whole genome shotgun (WGS) entry which is preliminary data.</text>
</comment>
<organism evidence="2 3">
    <name type="scientific">Marmota monax</name>
    <name type="common">Woodchuck</name>
    <dbReference type="NCBI Taxonomy" id="9995"/>
    <lineage>
        <taxon>Eukaryota</taxon>
        <taxon>Metazoa</taxon>
        <taxon>Chordata</taxon>
        <taxon>Craniata</taxon>
        <taxon>Vertebrata</taxon>
        <taxon>Euteleostomi</taxon>
        <taxon>Mammalia</taxon>
        <taxon>Eutheria</taxon>
        <taxon>Euarchontoglires</taxon>
        <taxon>Glires</taxon>
        <taxon>Rodentia</taxon>
        <taxon>Sciuromorpha</taxon>
        <taxon>Sciuridae</taxon>
        <taxon>Xerinae</taxon>
        <taxon>Marmotini</taxon>
        <taxon>Marmota</taxon>
    </lineage>
</organism>
<evidence type="ECO:0000256" key="1">
    <source>
        <dbReference type="SAM" id="MobiDB-lite"/>
    </source>
</evidence>
<dbReference type="EMBL" id="CABDUW010000617">
    <property type="protein sequence ID" value="VTJ72317.1"/>
    <property type="molecule type" value="Genomic_DNA"/>
</dbReference>
<name>A0A5E4BRV1_MARMO</name>
<dbReference type="AlphaFoldDB" id="A0A5E4BRV1"/>
<keyword evidence="3" id="KW-1185">Reference proteome</keyword>
<dbReference type="Proteomes" id="UP000335636">
    <property type="component" value="Unassembled WGS sequence"/>
</dbReference>
<evidence type="ECO:0000313" key="3">
    <source>
        <dbReference type="Proteomes" id="UP000335636"/>
    </source>
</evidence>
<sequence length="285" mass="30982">MAAPFNQVPDEQEVDHESWERSPELWAPQDADLQLIRSRPSGPARPYGLSRAVGDYQYAPKPKHRRPDRLLSLLGASYDPFWMTEEEPHAWSATAASWPGRSPSCGCLHCGCQHQQRRLGAVGGCEHSAPLAGGPRFLWPHLVLGRSGPRFLAPLGPPHRLQCVASCLFLAAWHDLPACTAHAHQAAGLALLGESQATTRPGTPPAAVRMAPGALPRSGGLQVFLPLMWPHLPALPPDPLGHHDLLHDCSRPKLLRIVGYNAPNLNFKHPQDPARAPPGLEVPES</sequence>
<feature type="region of interest" description="Disordered" evidence="1">
    <location>
        <begin position="1"/>
        <end position="48"/>
    </location>
</feature>
<evidence type="ECO:0000313" key="2">
    <source>
        <dbReference type="EMBL" id="VTJ72317.1"/>
    </source>
</evidence>
<gene>
    <name evidence="2" type="ORF">MONAX_5E030608</name>
</gene>
<proteinExistence type="predicted"/>